<protein>
    <submittedName>
        <fullName evidence="3">Uncharacterized protein</fullName>
    </submittedName>
</protein>
<dbReference type="RefSeq" id="WP_004154577.1">
    <property type="nucleotide sequence ID" value="NZ_AP021908.1"/>
</dbReference>
<feature type="compositionally biased region" description="Basic and acidic residues" evidence="1">
    <location>
        <begin position="1"/>
        <end position="32"/>
    </location>
</feature>
<dbReference type="EMBL" id="ABLOMU010000009">
    <property type="protein sequence ID" value="EKT4440639.1"/>
    <property type="molecule type" value="Genomic_DNA"/>
</dbReference>
<evidence type="ECO:0000313" key="4">
    <source>
        <dbReference type="Proteomes" id="UP000625930"/>
    </source>
</evidence>
<dbReference type="Proteomes" id="UP001214521">
    <property type="component" value="Unassembled WGS sequence"/>
</dbReference>
<dbReference type="AlphaFoldDB" id="A0AA89WKM3"/>
<gene>
    <name evidence="3" type="ORF">I5U67_01600</name>
    <name evidence="2" type="ORF">QEK83_001273</name>
</gene>
<evidence type="ECO:0000256" key="1">
    <source>
        <dbReference type="SAM" id="MobiDB-lite"/>
    </source>
</evidence>
<sequence>MSNETTEKPAKPTKEAPKAPSVERKGKAEITRKTNGLVIVNYKPEDK</sequence>
<evidence type="ECO:0000313" key="3">
    <source>
        <dbReference type="EMBL" id="MBH1650872.1"/>
    </source>
</evidence>
<accession>A0AA89WKM3</accession>
<dbReference type="EMBL" id="JADUNP010000002">
    <property type="protein sequence ID" value="MBH1650872.1"/>
    <property type="molecule type" value="Genomic_DNA"/>
</dbReference>
<reference evidence="3" key="1">
    <citation type="submission" date="2020-11" db="EMBL/GenBank/DDBJ databases">
        <title>Enhanced detection system for hospital associated transmission using whole genome sequencing surveillance.</title>
        <authorList>
            <person name="Harrison L.H."/>
            <person name="Van Tyne D."/>
            <person name="Marsh J.W."/>
            <person name="Griffith M.P."/>
            <person name="Snyder D.J."/>
            <person name="Cooper V.S."/>
            <person name="Mustapha M."/>
        </authorList>
    </citation>
    <scope>NUCLEOTIDE SEQUENCE</scope>
    <source>
        <strain evidence="3">STEN00091</strain>
    </source>
</reference>
<feature type="region of interest" description="Disordered" evidence="1">
    <location>
        <begin position="1"/>
        <end position="47"/>
    </location>
</feature>
<name>A0AA89WKM3_STEMA</name>
<reference evidence="2" key="2">
    <citation type="submission" date="2022-07" db="EMBL/GenBank/DDBJ databases">
        <authorList>
            <consortium name="Clinical and Environmental Microbiology Branch: Whole genome sequencing antimicrobial resistance pathogens in the healthcare setting"/>
        </authorList>
    </citation>
    <scope>NUCLEOTIDE SEQUENCE</scope>
    <source>
        <strain evidence="2">Stenotrophomonas_maltophilia_2021CK-00905</strain>
    </source>
</reference>
<comment type="caution">
    <text evidence="3">The sequence shown here is derived from an EMBL/GenBank/DDBJ whole genome shotgun (WGS) entry which is preliminary data.</text>
</comment>
<dbReference type="Proteomes" id="UP000625930">
    <property type="component" value="Unassembled WGS sequence"/>
</dbReference>
<proteinExistence type="predicted"/>
<evidence type="ECO:0000313" key="2">
    <source>
        <dbReference type="EMBL" id="EKT4440639.1"/>
    </source>
</evidence>
<organism evidence="3 4">
    <name type="scientific">Stenotrophomonas maltophilia</name>
    <name type="common">Pseudomonas maltophilia</name>
    <name type="synonym">Xanthomonas maltophilia</name>
    <dbReference type="NCBI Taxonomy" id="40324"/>
    <lineage>
        <taxon>Bacteria</taxon>
        <taxon>Pseudomonadati</taxon>
        <taxon>Pseudomonadota</taxon>
        <taxon>Gammaproteobacteria</taxon>
        <taxon>Lysobacterales</taxon>
        <taxon>Lysobacteraceae</taxon>
        <taxon>Stenotrophomonas</taxon>
        <taxon>Stenotrophomonas maltophilia group</taxon>
    </lineage>
</organism>